<dbReference type="SUPFAM" id="SSF50978">
    <property type="entry name" value="WD40 repeat-like"/>
    <property type="match status" value="1"/>
</dbReference>
<gene>
    <name evidence="2" type="ORF">PDIGIT_LOCUS607</name>
</gene>
<feature type="region of interest" description="Disordered" evidence="1">
    <location>
        <begin position="1"/>
        <end position="95"/>
    </location>
</feature>
<reference evidence="2" key="1">
    <citation type="submission" date="2023-01" db="EMBL/GenBank/DDBJ databases">
        <authorList>
            <person name="Van Ghelder C."/>
            <person name="Rancurel C."/>
        </authorList>
    </citation>
    <scope>NUCLEOTIDE SEQUENCE</scope>
    <source>
        <strain evidence="2">CNCM I-4278</strain>
    </source>
</reference>
<dbReference type="EMBL" id="CAOQHR010000001">
    <property type="protein sequence ID" value="CAI6241520.1"/>
    <property type="molecule type" value="Genomic_DNA"/>
</dbReference>
<name>A0A9W4U2D8_9PLEO</name>
<dbReference type="InterPro" id="IPR036322">
    <property type="entry name" value="WD40_repeat_dom_sf"/>
</dbReference>
<dbReference type="PANTHER" id="PTHR13211">
    <property type="entry name" value="TELOMERASE CAJAL BODY PROTEIN 1"/>
    <property type="match status" value="1"/>
</dbReference>
<dbReference type="Gene3D" id="2.130.10.10">
    <property type="entry name" value="YVTN repeat-like/Quinoprotein amine dehydrogenase"/>
    <property type="match status" value="1"/>
</dbReference>
<comment type="caution">
    <text evidence="2">The sequence shown here is derived from an EMBL/GenBank/DDBJ whole genome shotgun (WGS) entry which is preliminary data.</text>
</comment>
<feature type="compositionally biased region" description="Acidic residues" evidence="1">
    <location>
        <begin position="56"/>
        <end position="74"/>
    </location>
</feature>
<feature type="compositionally biased region" description="Polar residues" evidence="1">
    <location>
        <begin position="325"/>
        <end position="339"/>
    </location>
</feature>
<dbReference type="AlphaFoldDB" id="A0A9W4U2D8"/>
<dbReference type="InterPro" id="IPR051150">
    <property type="entry name" value="SWT21/TCAB1_mRNA_Telomere"/>
</dbReference>
<feature type="region of interest" description="Disordered" evidence="1">
    <location>
        <begin position="325"/>
        <end position="346"/>
    </location>
</feature>
<accession>A0A9W4U2D8</accession>
<sequence length="518" mass="55606">MSVSSLRVGRLASTTAAPPDTPTQQEQNMYDGNNEDEPMNRQEESVRQSAYSANCEDAEESSNNTSDDDEEESETMSSSSSSSSSSSEEDDEIPTNLSTINTSCIEEAQLSPDGTCIFTTDHARRFSVYAMPTTTTTGSNPANLKPYAQLQATDPIWAFASNPYFDLYDSSTTTVLLSQRDHYITLHNALWDISNTSPTPPPHGGPINISPILTSYKLINSLTEAYITPLSLTYTHSGTHFYAGHQNTISIFDVGESSAPISNIPTIPSKRSILKGGGVGFKGHITSLSLSPSSLYARDGILAAGSRTRWIGLYDSRTSEAVTSFSLPGGSRSQETTSEAGGAGGGVTQLKWMPDGNYLCIAERRSDTLLFYDARNYKIAVSWCTDRNALTNQKVGFDIWSPEDSSIVANNALGAGGRRSGEVWGGGTDGSVRVWTEPWNKDGAMQPDRVIDVDGVFGDDVQKERLPVVSCLLGRGGGMAVVARGRREGSKWGGNSRSTTTSRSLDLGRLDVLSLGGG</sequence>
<evidence type="ECO:0008006" key="4">
    <source>
        <dbReference type="Google" id="ProtNLM"/>
    </source>
</evidence>
<evidence type="ECO:0000256" key="1">
    <source>
        <dbReference type="SAM" id="MobiDB-lite"/>
    </source>
</evidence>
<feature type="compositionally biased region" description="Low complexity" evidence="1">
    <location>
        <begin position="75"/>
        <end position="86"/>
    </location>
</feature>
<dbReference type="PANTHER" id="PTHR13211:SF0">
    <property type="entry name" value="TELOMERASE CAJAL BODY PROTEIN 1"/>
    <property type="match status" value="1"/>
</dbReference>
<organism evidence="2 3">
    <name type="scientific">Periconia digitata</name>
    <dbReference type="NCBI Taxonomy" id="1303443"/>
    <lineage>
        <taxon>Eukaryota</taxon>
        <taxon>Fungi</taxon>
        <taxon>Dikarya</taxon>
        <taxon>Ascomycota</taxon>
        <taxon>Pezizomycotina</taxon>
        <taxon>Dothideomycetes</taxon>
        <taxon>Pleosporomycetidae</taxon>
        <taxon>Pleosporales</taxon>
        <taxon>Massarineae</taxon>
        <taxon>Periconiaceae</taxon>
        <taxon>Periconia</taxon>
    </lineage>
</organism>
<proteinExistence type="predicted"/>
<evidence type="ECO:0000313" key="3">
    <source>
        <dbReference type="Proteomes" id="UP001152607"/>
    </source>
</evidence>
<dbReference type="OrthoDB" id="239865at2759"/>
<keyword evidence="3" id="KW-1185">Reference proteome</keyword>
<dbReference type="InterPro" id="IPR015943">
    <property type="entry name" value="WD40/YVTN_repeat-like_dom_sf"/>
</dbReference>
<protein>
    <recommendedName>
        <fullName evidence="4">WD40 repeat-like protein</fullName>
    </recommendedName>
</protein>
<evidence type="ECO:0000313" key="2">
    <source>
        <dbReference type="EMBL" id="CAI6241520.1"/>
    </source>
</evidence>
<dbReference type="Proteomes" id="UP001152607">
    <property type="component" value="Unassembled WGS sequence"/>
</dbReference>